<dbReference type="AlphaFoldDB" id="A0A381TIF6"/>
<reference evidence="1" key="1">
    <citation type="submission" date="2018-05" db="EMBL/GenBank/DDBJ databases">
        <authorList>
            <person name="Lanie J.A."/>
            <person name="Ng W.-L."/>
            <person name="Kazmierczak K.M."/>
            <person name="Andrzejewski T.M."/>
            <person name="Davidsen T.M."/>
            <person name="Wayne K.J."/>
            <person name="Tettelin H."/>
            <person name="Glass J.I."/>
            <person name="Rusch D."/>
            <person name="Podicherti R."/>
            <person name="Tsui H.-C.T."/>
            <person name="Winkler M.E."/>
        </authorList>
    </citation>
    <scope>NUCLEOTIDE SEQUENCE</scope>
</reference>
<accession>A0A381TIF6</accession>
<organism evidence="1">
    <name type="scientific">marine metagenome</name>
    <dbReference type="NCBI Taxonomy" id="408172"/>
    <lineage>
        <taxon>unclassified sequences</taxon>
        <taxon>metagenomes</taxon>
        <taxon>ecological metagenomes</taxon>
    </lineage>
</organism>
<protein>
    <submittedName>
        <fullName evidence="1">Uncharacterized protein</fullName>
    </submittedName>
</protein>
<dbReference type="EMBL" id="UINC01004642">
    <property type="protein sequence ID" value="SVA15830.1"/>
    <property type="molecule type" value="Genomic_DNA"/>
</dbReference>
<proteinExistence type="predicted"/>
<gene>
    <name evidence="1" type="ORF">METZ01_LOCUS68684</name>
</gene>
<sequence>MEQRSIDTLIESRWHKLKKNMKKKDVQSTFGSPDRVGKFAYGGELWGFSNAILRFDKNGSLKYWTKPLRN</sequence>
<evidence type="ECO:0000313" key="1">
    <source>
        <dbReference type="EMBL" id="SVA15830.1"/>
    </source>
</evidence>
<name>A0A381TIF6_9ZZZZ</name>